<comment type="caution">
    <text evidence="3">The sequence shown here is derived from an EMBL/GenBank/DDBJ whole genome shotgun (WGS) entry which is preliminary data.</text>
</comment>
<dbReference type="Pfam" id="PF26526">
    <property type="entry name" value="DUF8175"/>
    <property type="match status" value="1"/>
</dbReference>
<evidence type="ECO:0000256" key="1">
    <source>
        <dbReference type="SAM" id="Phobius"/>
    </source>
</evidence>
<name>A0A543DPE4_9PSEU</name>
<keyword evidence="1" id="KW-1133">Transmembrane helix</keyword>
<evidence type="ECO:0000313" key="3">
    <source>
        <dbReference type="EMBL" id="TQM11165.1"/>
    </source>
</evidence>
<protein>
    <recommendedName>
        <fullName evidence="2">DUF8175 domain-containing protein</fullName>
    </recommendedName>
</protein>
<keyword evidence="4" id="KW-1185">Reference proteome</keyword>
<evidence type="ECO:0000313" key="4">
    <source>
        <dbReference type="Proteomes" id="UP000315677"/>
    </source>
</evidence>
<reference evidence="3 4" key="1">
    <citation type="submission" date="2019-06" db="EMBL/GenBank/DDBJ databases">
        <title>Sequencing the genomes of 1000 actinobacteria strains.</title>
        <authorList>
            <person name="Klenk H.-P."/>
        </authorList>
    </citation>
    <scope>NUCLEOTIDE SEQUENCE [LARGE SCALE GENOMIC DNA]</scope>
    <source>
        <strain evidence="3 4">DSM 45301</strain>
    </source>
</reference>
<dbReference type="Proteomes" id="UP000315677">
    <property type="component" value="Unassembled WGS sequence"/>
</dbReference>
<sequence length="213" mass="22043">MSAPLTGWAAWRRSLAIGAGLTVVLVLIGTIGFLTADQPAPHLPPEPVVVVEAVPGGIAAVSDSHGPREHHDGRSAGFAHDELGAAIAASNLTARVSPAAGAVSEATVTEQCFGDIPTTLARLRSALPMSDSPSRAALQPQALHYRILAGDPRGDAVVVSLLAETPQARDLGGLSRIDATLRWIDGDWQLRVPLPAPSIHAGTDGYTLLGRKS</sequence>
<dbReference type="EMBL" id="VFPA01000002">
    <property type="protein sequence ID" value="TQM11165.1"/>
    <property type="molecule type" value="Genomic_DNA"/>
</dbReference>
<accession>A0A543DPE4</accession>
<dbReference type="OrthoDB" id="3692934at2"/>
<evidence type="ECO:0000259" key="2">
    <source>
        <dbReference type="Pfam" id="PF26526"/>
    </source>
</evidence>
<keyword evidence="1" id="KW-0812">Transmembrane</keyword>
<dbReference type="InterPro" id="IPR058488">
    <property type="entry name" value="DUF8175"/>
</dbReference>
<gene>
    <name evidence="3" type="ORF">FB558_3718</name>
</gene>
<feature type="transmembrane region" description="Helical" evidence="1">
    <location>
        <begin position="15"/>
        <end position="36"/>
    </location>
</feature>
<feature type="domain" description="DUF8175" evidence="2">
    <location>
        <begin position="38"/>
        <end position="194"/>
    </location>
</feature>
<dbReference type="AlphaFoldDB" id="A0A543DPE4"/>
<dbReference type="RefSeq" id="WP_142055096.1">
    <property type="nucleotide sequence ID" value="NZ_VFPA01000002.1"/>
</dbReference>
<proteinExistence type="predicted"/>
<keyword evidence="1" id="KW-0472">Membrane</keyword>
<organism evidence="3 4">
    <name type="scientific">Pseudonocardia kunmingensis</name>
    <dbReference type="NCBI Taxonomy" id="630975"/>
    <lineage>
        <taxon>Bacteria</taxon>
        <taxon>Bacillati</taxon>
        <taxon>Actinomycetota</taxon>
        <taxon>Actinomycetes</taxon>
        <taxon>Pseudonocardiales</taxon>
        <taxon>Pseudonocardiaceae</taxon>
        <taxon>Pseudonocardia</taxon>
    </lineage>
</organism>